<keyword evidence="3" id="KW-1185">Reference proteome</keyword>
<sequence>MHSACSAQAAARRQKKDGWTDGRTLTEGSGKAFLSLNGASRGAQPSAVDASCARPVLKAGAWAAGAGCCPRYTHKTLLKATALSRHLRLRFCHVTSTET</sequence>
<proteinExistence type="predicted"/>
<evidence type="ECO:0000256" key="1">
    <source>
        <dbReference type="SAM" id="MobiDB-lite"/>
    </source>
</evidence>
<dbReference type="AlphaFoldDB" id="A0A091CPX7"/>
<protein>
    <submittedName>
        <fullName evidence="2">Uncharacterized protein</fullName>
    </submittedName>
</protein>
<dbReference type="EMBL" id="KN124472">
    <property type="protein sequence ID" value="KFO21154.1"/>
    <property type="molecule type" value="Genomic_DNA"/>
</dbReference>
<organism evidence="2 3">
    <name type="scientific">Fukomys damarensis</name>
    <name type="common">Damaraland mole rat</name>
    <name type="synonym">Cryptomys damarensis</name>
    <dbReference type="NCBI Taxonomy" id="885580"/>
    <lineage>
        <taxon>Eukaryota</taxon>
        <taxon>Metazoa</taxon>
        <taxon>Chordata</taxon>
        <taxon>Craniata</taxon>
        <taxon>Vertebrata</taxon>
        <taxon>Euteleostomi</taxon>
        <taxon>Mammalia</taxon>
        <taxon>Eutheria</taxon>
        <taxon>Euarchontoglires</taxon>
        <taxon>Glires</taxon>
        <taxon>Rodentia</taxon>
        <taxon>Hystricomorpha</taxon>
        <taxon>Bathyergidae</taxon>
        <taxon>Fukomys</taxon>
    </lineage>
</organism>
<name>A0A091CPX7_FUKDA</name>
<feature type="compositionally biased region" description="Low complexity" evidence="1">
    <location>
        <begin position="1"/>
        <end position="11"/>
    </location>
</feature>
<accession>A0A091CPX7</accession>
<reference evidence="2 3" key="1">
    <citation type="submission" date="2013-11" db="EMBL/GenBank/DDBJ databases">
        <title>The Damaraland mole rat (Fukomys damarensis) genome and evolution of African mole rats.</title>
        <authorList>
            <person name="Gladyshev V.N."/>
            <person name="Fang X."/>
        </authorList>
    </citation>
    <scope>NUCLEOTIDE SEQUENCE [LARGE SCALE GENOMIC DNA]</scope>
    <source>
        <tissue evidence="2">Liver</tissue>
    </source>
</reference>
<evidence type="ECO:0000313" key="2">
    <source>
        <dbReference type="EMBL" id="KFO21154.1"/>
    </source>
</evidence>
<dbReference type="Proteomes" id="UP000028990">
    <property type="component" value="Unassembled WGS sequence"/>
</dbReference>
<gene>
    <name evidence="2" type="ORF">H920_17507</name>
</gene>
<evidence type="ECO:0000313" key="3">
    <source>
        <dbReference type="Proteomes" id="UP000028990"/>
    </source>
</evidence>
<feature type="region of interest" description="Disordered" evidence="1">
    <location>
        <begin position="1"/>
        <end position="28"/>
    </location>
</feature>